<evidence type="ECO:0000259" key="13">
    <source>
        <dbReference type="Pfam" id="PF18075"/>
    </source>
</evidence>
<comment type="caution">
    <text evidence="14">The sequence shown here is derived from an EMBL/GenBank/DDBJ whole genome shotgun (WGS) entry which is preliminary data.</text>
</comment>
<name>A0A926DBD6_9FIRM</name>
<comment type="similarity">
    <text evidence="2 10">Belongs to the ABC-4 integral membrane protein family. FtsX subfamily.</text>
</comment>
<dbReference type="EMBL" id="JACRSN010000009">
    <property type="protein sequence ID" value="MBC8533865.1"/>
    <property type="molecule type" value="Genomic_DNA"/>
</dbReference>
<comment type="subcellular location">
    <subcellularLocation>
        <location evidence="1">Cell membrane</location>
        <topology evidence="1">Multi-pass membrane protein</topology>
    </subcellularLocation>
</comment>
<sequence>MKVRNFRYLLKEGIRNVWSNRTMTVASVGVLIACLLLTGAAVLFSMNISGAMQSVESENSITVYLQDGLPTLEAAAAGDQLRNLDNIAECNFVEKDEALKSMLDRMGDDGTLYDGLFDGLTGSDNFLPDSYKISLKDLSLYDETIAQIKAVPGVDHITDYSDIADKLSRLDKMITTVGFWIVFILSIVSLFIIANTIRVTMYSRRVEISIMKSVGATNGFIRFPFIVEGMIIGLISGILASVLLSLAYQAMMEAITNIVPFFDLIPLASVLWVVVAAFILAGCLFGAIGGMISISKYLKKEGGEILAL</sequence>
<dbReference type="PROSITE" id="PS51257">
    <property type="entry name" value="PROKAR_LIPOPROTEIN"/>
    <property type="match status" value="1"/>
</dbReference>
<feature type="domain" description="FtsX extracellular" evidence="13">
    <location>
        <begin position="60"/>
        <end position="157"/>
    </location>
</feature>
<dbReference type="Pfam" id="PF18075">
    <property type="entry name" value="FtsX_ECD"/>
    <property type="match status" value="1"/>
</dbReference>
<dbReference type="PANTHER" id="PTHR47755">
    <property type="entry name" value="CELL DIVISION PROTEIN FTSX"/>
    <property type="match status" value="1"/>
</dbReference>
<dbReference type="GO" id="GO:0051301">
    <property type="term" value="P:cell division"/>
    <property type="evidence" value="ECO:0007669"/>
    <property type="project" value="UniProtKB-KW"/>
</dbReference>
<dbReference type="InterPro" id="IPR004513">
    <property type="entry name" value="FtsX"/>
</dbReference>
<dbReference type="Pfam" id="PF02687">
    <property type="entry name" value="FtsX"/>
    <property type="match status" value="1"/>
</dbReference>
<dbReference type="InterPro" id="IPR003838">
    <property type="entry name" value="ABC3_permease_C"/>
</dbReference>
<feature type="domain" description="ABC3 transporter permease C-terminal" evidence="12">
    <location>
        <begin position="181"/>
        <end position="301"/>
    </location>
</feature>
<evidence type="ECO:0000256" key="3">
    <source>
        <dbReference type="ARBA" id="ARBA00021907"/>
    </source>
</evidence>
<keyword evidence="8 10" id="KW-0472">Membrane</keyword>
<dbReference type="RefSeq" id="WP_249319519.1">
    <property type="nucleotide sequence ID" value="NZ_JACRSN010000009.1"/>
</dbReference>
<keyword evidence="9 10" id="KW-0131">Cell cycle</keyword>
<keyword evidence="6 11" id="KW-0812">Transmembrane</keyword>
<feature type="transmembrane region" description="Helical" evidence="11">
    <location>
        <begin position="21"/>
        <end position="44"/>
    </location>
</feature>
<evidence type="ECO:0000256" key="4">
    <source>
        <dbReference type="ARBA" id="ARBA00022475"/>
    </source>
</evidence>
<dbReference type="AlphaFoldDB" id="A0A926DBD6"/>
<keyword evidence="15" id="KW-1185">Reference proteome</keyword>
<protein>
    <recommendedName>
        <fullName evidence="3 10">Cell division protein FtsX</fullName>
    </recommendedName>
</protein>
<proteinExistence type="inferred from homology"/>
<dbReference type="GO" id="GO:0005886">
    <property type="term" value="C:plasma membrane"/>
    <property type="evidence" value="ECO:0007669"/>
    <property type="project" value="UniProtKB-SubCell"/>
</dbReference>
<dbReference type="Gene3D" id="3.30.70.3040">
    <property type="match status" value="1"/>
</dbReference>
<evidence type="ECO:0000259" key="12">
    <source>
        <dbReference type="Pfam" id="PF02687"/>
    </source>
</evidence>
<reference evidence="14" key="1">
    <citation type="submission" date="2020-08" db="EMBL/GenBank/DDBJ databases">
        <title>Genome public.</title>
        <authorList>
            <person name="Liu C."/>
            <person name="Sun Q."/>
        </authorList>
    </citation>
    <scope>NUCLEOTIDE SEQUENCE</scope>
    <source>
        <strain evidence="14">NSJ-40</strain>
    </source>
</reference>
<evidence type="ECO:0000256" key="11">
    <source>
        <dbReference type="SAM" id="Phobius"/>
    </source>
</evidence>
<evidence type="ECO:0000313" key="15">
    <source>
        <dbReference type="Proteomes" id="UP000651482"/>
    </source>
</evidence>
<evidence type="ECO:0000256" key="5">
    <source>
        <dbReference type="ARBA" id="ARBA00022618"/>
    </source>
</evidence>
<evidence type="ECO:0000256" key="7">
    <source>
        <dbReference type="ARBA" id="ARBA00022989"/>
    </source>
</evidence>
<keyword evidence="5 10" id="KW-0132">Cell division</keyword>
<dbReference type="NCBIfam" id="NF038347">
    <property type="entry name" value="FtsX_Gpos"/>
    <property type="match status" value="1"/>
</dbReference>
<dbReference type="Proteomes" id="UP000651482">
    <property type="component" value="Unassembled WGS sequence"/>
</dbReference>
<accession>A0A926DBD6</accession>
<comment type="function">
    <text evidence="10">Part of the ABC transporter FtsEX involved in asymmetric cellular division facilitating the initiation of sporulation.</text>
</comment>
<evidence type="ECO:0000256" key="1">
    <source>
        <dbReference type="ARBA" id="ARBA00004651"/>
    </source>
</evidence>
<keyword evidence="4 10" id="KW-1003">Cell membrane</keyword>
<evidence type="ECO:0000256" key="9">
    <source>
        <dbReference type="ARBA" id="ARBA00023306"/>
    </source>
</evidence>
<evidence type="ECO:0000256" key="6">
    <source>
        <dbReference type="ARBA" id="ARBA00022692"/>
    </source>
</evidence>
<evidence type="ECO:0000256" key="2">
    <source>
        <dbReference type="ARBA" id="ARBA00007379"/>
    </source>
</evidence>
<gene>
    <name evidence="14" type="ORF">IAG03_07590</name>
</gene>
<evidence type="ECO:0000313" key="14">
    <source>
        <dbReference type="EMBL" id="MBC8533865.1"/>
    </source>
</evidence>
<dbReference type="InterPro" id="IPR058204">
    <property type="entry name" value="FtsX_firmicutes-type"/>
</dbReference>
<dbReference type="InterPro" id="IPR040690">
    <property type="entry name" value="FtsX_ECD"/>
</dbReference>
<dbReference type="PIRSF" id="PIRSF003097">
    <property type="entry name" value="FtsX"/>
    <property type="match status" value="1"/>
</dbReference>
<dbReference type="PANTHER" id="PTHR47755:SF1">
    <property type="entry name" value="CELL DIVISION PROTEIN FTSX"/>
    <property type="match status" value="1"/>
</dbReference>
<evidence type="ECO:0000256" key="10">
    <source>
        <dbReference type="PIRNR" id="PIRNR003097"/>
    </source>
</evidence>
<keyword evidence="7 11" id="KW-1133">Transmembrane helix</keyword>
<organism evidence="14 15">
    <name type="scientific">Yeguia hominis</name>
    <dbReference type="NCBI Taxonomy" id="2763662"/>
    <lineage>
        <taxon>Bacteria</taxon>
        <taxon>Bacillati</taxon>
        <taxon>Bacillota</taxon>
        <taxon>Clostridia</taxon>
        <taxon>Eubacteriales</taxon>
        <taxon>Yeguiaceae</taxon>
        <taxon>Yeguia</taxon>
    </lineage>
</organism>
<feature type="transmembrane region" description="Helical" evidence="11">
    <location>
        <begin position="177"/>
        <end position="199"/>
    </location>
</feature>
<feature type="transmembrane region" description="Helical" evidence="11">
    <location>
        <begin position="220"/>
        <end position="250"/>
    </location>
</feature>
<evidence type="ECO:0000256" key="8">
    <source>
        <dbReference type="ARBA" id="ARBA00023136"/>
    </source>
</evidence>
<feature type="transmembrane region" description="Helical" evidence="11">
    <location>
        <begin position="270"/>
        <end position="292"/>
    </location>
</feature>